<dbReference type="InterPro" id="IPR006665">
    <property type="entry name" value="OmpA-like"/>
</dbReference>
<evidence type="ECO:0000256" key="2">
    <source>
        <dbReference type="ARBA" id="ARBA00023136"/>
    </source>
</evidence>
<dbReference type="Gene3D" id="3.30.1330.60">
    <property type="entry name" value="OmpA-like domain"/>
    <property type="match status" value="1"/>
</dbReference>
<keyword evidence="3" id="KW-0998">Cell outer membrane</keyword>
<dbReference type="PANTHER" id="PTHR30329:SF21">
    <property type="entry name" value="LIPOPROTEIN YIAD-RELATED"/>
    <property type="match status" value="1"/>
</dbReference>
<feature type="chain" id="PRO_5045165378" description="OmpA-like domain-containing protein" evidence="6">
    <location>
        <begin position="25"/>
        <end position="514"/>
    </location>
</feature>
<dbReference type="PRINTS" id="PR01021">
    <property type="entry name" value="OMPADOMAIN"/>
</dbReference>
<dbReference type="CDD" id="cd07185">
    <property type="entry name" value="OmpA_C-like"/>
    <property type="match status" value="1"/>
</dbReference>
<dbReference type="Pfam" id="PF00691">
    <property type="entry name" value="OmpA"/>
    <property type="match status" value="1"/>
</dbReference>
<dbReference type="InterPro" id="IPR050330">
    <property type="entry name" value="Bact_OuterMem_StrucFunc"/>
</dbReference>
<comment type="subcellular location">
    <subcellularLocation>
        <location evidence="1">Cell outer membrane</location>
    </subcellularLocation>
</comment>
<reference evidence="8 9" key="1">
    <citation type="submission" date="2021-01" db="EMBL/GenBank/DDBJ databases">
        <title>Whole genome shotgun sequence of Actinoplanes humidus NBRC 14915.</title>
        <authorList>
            <person name="Komaki H."/>
            <person name="Tamura T."/>
        </authorList>
    </citation>
    <scope>NUCLEOTIDE SEQUENCE [LARGE SCALE GENOMIC DNA]</scope>
    <source>
        <strain evidence="8 9">NBRC 14915</strain>
    </source>
</reference>
<evidence type="ECO:0000256" key="6">
    <source>
        <dbReference type="SAM" id="SignalP"/>
    </source>
</evidence>
<feature type="region of interest" description="Disordered" evidence="5">
    <location>
        <begin position="25"/>
        <end position="58"/>
    </location>
</feature>
<evidence type="ECO:0000256" key="4">
    <source>
        <dbReference type="PROSITE-ProRule" id="PRU00473"/>
    </source>
</evidence>
<sequence length="514" mass="52554">MMRRLLAALTAGLFLCGCSSPSPSPSSAPAPVLPGASAASTGPSLADPSLTGPSVAPVPVETRRVDAGGDALTMAVGPLIRSGDVVVLSIGTTLQSAGSAQVGRQFSASQTTSFDGARLVDTAGRRVYLTAEAGGNCVCTTRVRIGQGETRPLQAAFSGVPATVTSLSVMLPYAGVFADVPVVAGPVPAPPTGPDSLGRTQKPLDLTGAVSVSAALDAYSDRSDVGLRTRSGADGVDLNLDTDVLFKLDSSQLTAQAGKTIAAAVADVKAAGAGPLTVTGHTDDSGSTAHNQTLSKQRAEAVATAITGPLPDATWPKTVAAKGETQPAVPNTDAASRARNRRVTISFQGDGRSAAQRAKATLPKTAGAVGKAAAGVEVSLPLHRGTIRFTPGRARLSGPFLQLDLIATTVGPDKATIHDFLGQGVFTARDEFDPYARYGAAGIRLFDGTTTSYNLDYELHPGDHRCLCDRLLNQPIPPGSSQTLSLWFPAPPPATKSVTLDVPDKLRLTDVPIG</sequence>
<protein>
    <recommendedName>
        <fullName evidence="7">OmpA-like domain-containing protein</fullName>
    </recommendedName>
</protein>
<accession>A0ABQ3ZZQ8</accession>
<proteinExistence type="predicted"/>
<dbReference type="SUPFAM" id="SSF103088">
    <property type="entry name" value="OmpA-like"/>
    <property type="match status" value="1"/>
</dbReference>
<keyword evidence="2 4" id="KW-0472">Membrane</keyword>
<dbReference type="InterPro" id="IPR006664">
    <property type="entry name" value="OMP_bac"/>
</dbReference>
<evidence type="ECO:0000256" key="5">
    <source>
        <dbReference type="SAM" id="MobiDB-lite"/>
    </source>
</evidence>
<dbReference type="PANTHER" id="PTHR30329">
    <property type="entry name" value="STATOR ELEMENT OF FLAGELLAR MOTOR COMPLEX"/>
    <property type="match status" value="1"/>
</dbReference>
<dbReference type="Proteomes" id="UP000603200">
    <property type="component" value="Unassembled WGS sequence"/>
</dbReference>
<organism evidence="8 9">
    <name type="scientific">Winogradskya humida</name>
    <dbReference type="NCBI Taxonomy" id="113566"/>
    <lineage>
        <taxon>Bacteria</taxon>
        <taxon>Bacillati</taxon>
        <taxon>Actinomycetota</taxon>
        <taxon>Actinomycetes</taxon>
        <taxon>Micromonosporales</taxon>
        <taxon>Micromonosporaceae</taxon>
        <taxon>Winogradskya</taxon>
    </lineage>
</organism>
<evidence type="ECO:0000313" key="8">
    <source>
        <dbReference type="EMBL" id="GIE23949.1"/>
    </source>
</evidence>
<gene>
    <name evidence="8" type="ORF">Ahu01nite_070510</name>
</gene>
<keyword evidence="6" id="KW-0732">Signal</keyword>
<name>A0ABQ3ZZQ8_9ACTN</name>
<evidence type="ECO:0000313" key="9">
    <source>
        <dbReference type="Proteomes" id="UP000603200"/>
    </source>
</evidence>
<dbReference type="EMBL" id="BOMN01000100">
    <property type="protein sequence ID" value="GIE23949.1"/>
    <property type="molecule type" value="Genomic_DNA"/>
</dbReference>
<dbReference type="RefSeq" id="WP_203840990.1">
    <property type="nucleotide sequence ID" value="NZ_BAAATV010000003.1"/>
</dbReference>
<feature type="signal peptide" evidence="6">
    <location>
        <begin position="1"/>
        <end position="24"/>
    </location>
</feature>
<keyword evidence="9" id="KW-1185">Reference proteome</keyword>
<evidence type="ECO:0000256" key="3">
    <source>
        <dbReference type="ARBA" id="ARBA00023237"/>
    </source>
</evidence>
<dbReference type="InterPro" id="IPR036737">
    <property type="entry name" value="OmpA-like_sf"/>
</dbReference>
<evidence type="ECO:0000259" key="7">
    <source>
        <dbReference type="PROSITE" id="PS51123"/>
    </source>
</evidence>
<feature type="region of interest" description="Disordered" evidence="5">
    <location>
        <begin position="308"/>
        <end position="341"/>
    </location>
</feature>
<evidence type="ECO:0000256" key="1">
    <source>
        <dbReference type="ARBA" id="ARBA00004442"/>
    </source>
</evidence>
<feature type="domain" description="OmpA-like" evidence="7">
    <location>
        <begin position="233"/>
        <end position="351"/>
    </location>
</feature>
<dbReference type="PROSITE" id="PS51123">
    <property type="entry name" value="OMPA_2"/>
    <property type="match status" value="1"/>
</dbReference>
<comment type="caution">
    <text evidence="8">The sequence shown here is derived from an EMBL/GenBank/DDBJ whole genome shotgun (WGS) entry which is preliminary data.</text>
</comment>
<dbReference type="PROSITE" id="PS51257">
    <property type="entry name" value="PROKAR_LIPOPROTEIN"/>
    <property type="match status" value="1"/>
</dbReference>